<dbReference type="HAMAP" id="MF_00022">
    <property type="entry name" value="Glu_tRNA_synth_type1"/>
    <property type="match status" value="1"/>
</dbReference>
<dbReference type="Gene3D" id="1.10.10.350">
    <property type="match status" value="1"/>
</dbReference>
<dbReference type="SUPFAM" id="SSF48163">
    <property type="entry name" value="An anticodon-binding domain of class I aminoacyl-tRNA synthetases"/>
    <property type="match status" value="1"/>
</dbReference>
<evidence type="ECO:0000256" key="6">
    <source>
        <dbReference type="ARBA" id="ARBA00023146"/>
    </source>
</evidence>
<dbReference type="InterPro" id="IPR045462">
    <property type="entry name" value="aa-tRNA-synth_I_cd-bd"/>
</dbReference>
<accession>A0A1F6ABQ0</accession>
<dbReference type="Proteomes" id="UP000177092">
    <property type="component" value="Unassembled WGS sequence"/>
</dbReference>
<feature type="domain" description="Glutamyl/glutaminyl-tRNA synthetase class Ib catalytic" evidence="8">
    <location>
        <begin position="4"/>
        <end position="335"/>
    </location>
</feature>
<evidence type="ECO:0000256" key="2">
    <source>
        <dbReference type="ARBA" id="ARBA00022598"/>
    </source>
</evidence>
<proteinExistence type="inferred from homology"/>
<protein>
    <recommendedName>
        <fullName evidence="7">Glutamate--tRNA ligase</fullName>
        <ecNumber evidence="7">6.1.1.17</ecNumber>
    </recommendedName>
    <alternativeName>
        <fullName evidence="7">Glutamyl-tRNA synthetase</fullName>
        <shortName evidence="7">GluRS</shortName>
    </alternativeName>
</protein>
<dbReference type="GO" id="GO:0000049">
    <property type="term" value="F:tRNA binding"/>
    <property type="evidence" value="ECO:0007669"/>
    <property type="project" value="InterPro"/>
</dbReference>
<evidence type="ECO:0000256" key="7">
    <source>
        <dbReference type="HAMAP-Rule" id="MF_00022"/>
    </source>
</evidence>
<keyword evidence="7" id="KW-0963">Cytoplasm</keyword>
<dbReference type="STRING" id="1798384.A3D03_01955"/>
<comment type="function">
    <text evidence="7">Catalyzes the attachment of glutamate to tRNA(Glu) in a two-step reaction: glutamate is first activated by ATP to form Glu-AMP and then transferred to the acceptor end of tRNA(Glu).</text>
</comment>
<comment type="catalytic activity">
    <reaction evidence="7">
        <text>tRNA(Glu) + L-glutamate + ATP = L-glutamyl-tRNA(Glu) + AMP + diphosphate</text>
        <dbReference type="Rhea" id="RHEA:23540"/>
        <dbReference type="Rhea" id="RHEA-COMP:9663"/>
        <dbReference type="Rhea" id="RHEA-COMP:9680"/>
        <dbReference type="ChEBI" id="CHEBI:29985"/>
        <dbReference type="ChEBI" id="CHEBI:30616"/>
        <dbReference type="ChEBI" id="CHEBI:33019"/>
        <dbReference type="ChEBI" id="CHEBI:78442"/>
        <dbReference type="ChEBI" id="CHEBI:78520"/>
        <dbReference type="ChEBI" id="CHEBI:456215"/>
        <dbReference type="EC" id="6.1.1.17"/>
    </reaction>
</comment>
<dbReference type="Pfam" id="PF19269">
    <property type="entry name" value="Anticodon_2"/>
    <property type="match status" value="1"/>
</dbReference>
<dbReference type="AlphaFoldDB" id="A0A1F6ABQ0"/>
<dbReference type="PANTHER" id="PTHR43311">
    <property type="entry name" value="GLUTAMATE--TRNA LIGASE"/>
    <property type="match status" value="1"/>
</dbReference>
<evidence type="ECO:0000256" key="4">
    <source>
        <dbReference type="ARBA" id="ARBA00022840"/>
    </source>
</evidence>
<comment type="caution">
    <text evidence="7">Lacks conserved residue(s) required for the propagation of feature annotation.</text>
</comment>
<feature type="short sequence motif" description="'KMSKS' region" evidence="7">
    <location>
        <begin position="259"/>
        <end position="263"/>
    </location>
</feature>
<dbReference type="Pfam" id="PF00749">
    <property type="entry name" value="tRNA-synt_1c"/>
    <property type="match status" value="1"/>
</dbReference>
<dbReference type="InterPro" id="IPR014729">
    <property type="entry name" value="Rossmann-like_a/b/a_fold"/>
</dbReference>
<dbReference type="PRINTS" id="PR00987">
    <property type="entry name" value="TRNASYNTHGLU"/>
</dbReference>
<dbReference type="GO" id="GO:0006424">
    <property type="term" value="P:glutamyl-tRNA aminoacylation"/>
    <property type="evidence" value="ECO:0007669"/>
    <property type="project" value="UniProtKB-UniRule"/>
</dbReference>
<dbReference type="NCBIfam" id="TIGR00464">
    <property type="entry name" value="gltX_bact"/>
    <property type="match status" value="1"/>
</dbReference>
<evidence type="ECO:0000256" key="5">
    <source>
        <dbReference type="ARBA" id="ARBA00022917"/>
    </source>
</evidence>
<dbReference type="PROSITE" id="PS00178">
    <property type="entry name" value="AA_TRNA_LIGASE_I"/>
    <property type="match status" value="1"/>
</dbReference>
<dbReference type="Gene3D" id="3.40.50.620">
    <property type="entry name" value="HUPs"/>
    <property type="match status" value="1"/>
</dbReference>
<feature type="binding site" evidence="7">
    <location>
        <position position="262"/>
    </location>
    <ligand>
        <name>ATP</name>
        <dbReference type="ChEBI" id="CHEBI:30616"/>
    </ligand>
</feature>
<dbReference type="PROSITE" id="PS51257">
    <property type="entry name" value="PROKAR_LIPOPROTEIN"/>
    <property type="match status" value="1"/>
</dbReference>
<reference evidence="10 11" key="1">
    <citation type="journal article" date="2016" name="Nat. Commun.">
        <title>Thousands of microbial genomes shed light on interconnected biogeochemical processes in an aquifer system.</title>
        <authorList>
            <person name="Anantharaman K."/>
            <person name="Brown C.T."/>
            <person name="Hug L.A."/>
            <person name="Sharon I."/>
            <person name="Castelle C.J."/>
            <person name="Probst A.J."/>
            <person name="Thomas B.C."/>
            <person name="Singh A."/>
            <person name="Wilkins M.J."/>
            <person name="Karaoz U."/>
            <person name="Brodie E.L."/>
            <person name="Williams K.H."/>
            <person name="Hubbard S.S."/>
            <person name="Banfield J.F."/>
        </authorList>
    </citation>
    <scope>NUCLEOTIDE SEQUENCE [LARGE SCALE GENOMIC DNA]</scope>
</reference>
<sequence>MNNIRVRIAPSPTGEDLHIGNVYTALLNFIFACKYHGKFIVRIEDTDRTRLVQGSMARILKTLHWFGLNYDEGPDIGGPYGPYIQSERLDLYKHHAEELVRKGFAYYCYCTPGDLEQMRQEQIAAGKPTLYDGRCKQDKEQRTENPPSLKLRRASREQKYVIRLNVPDDGTTEFNDLIRGKVSFQNRLIDDQVLLKSDGFPTYHLAVVVDDCAMKITHVIRAEDWLSSTPKHILIYKYLGFELPVFAHTPILRNPDRSKLSKRKNPVWISWYKSQGYLPEAILNHLALMGWSMPENWSGKTNGVEIFTIDEMIKYFELKDVKTVGPAFDLKKLDWINGEYIRMTNNSKLTTQIYEFYDKKYPLELITRTTPLIKERIKKLSDYFILCQFFFEAPKEYEIPLSDKLSLVKDIVNSLKMLNTWKADKIGENMLNLATSLNIKNSEFFMILRVAITGKKISPPLNESMEILGKKEVIDRLNNLTLSK</sequence>
<keyword evidence="3 7" id="KW-0547">Nucleotide-binding</keyword>
<comment type="similarity">
    <text evidence="1 7">Belongs to the class-I aminoacyl-tRNA synthetase family. Glutamate--tRNA ligase type 1 subfamily.</text>
</comment>
<evidence type="ECO:0000256" key="3">
    <source>
        <dbReference type="ARBA" id="ARBA00022741"/>
    </source>
</evidence>
<evidence type="ECO:0000313" key="10">
    <source>
        <dbReference type="EMBL" id="OGG22105.1"/>
    </source>
</evidence>
<keyword evidence="5 7" id="KW-0648">Protein biosynthesis</keyword>
<dbReference type="InterPro" id="IPR000924">
    <property type="entry name" value="Glu/Gln-tRNA-synth"/>
</dbReference>
<evidence type="ECO:0000313" key="11">
    <source>
        <dbReference type="Proteomes" id="UP000177092"/>
    </source>
</evidence>
<dbReference type="PANTHER" id="PTHR43311:SF2">
    <property type="entry name" value="GLUTAMATE--TRNA LIGASE, MITOCHONDRIAL-RELATED"/>
    <property type="match status" value="1"/>
</dbReference>
<comment type="caution">
    <text evidence="10">The sequence shown here is derived from an EMBL/GenBank/DDBJ whole genome shotgun (WGS) entry which is preliminary data.</text>
</comment>
<dbReference type="GO" id="GO:0004818">
    <property type="term" value="F:glutamate-tRNA ligase activity"/>
    <property type="evidence" value="ECO:0007669"/>
    <property type="project" value="UniProtKB-UniRule"/>
</dbReference>
<dbReference type="InterPro" id="IPR001412">
    <property type="entry name" value="aa-tRNA-synth_I_CS"/>
</dbReference>
<name>A0A1F6ABQ0_9BACT</name>
<organism evidence="10 11">
    <name type="scientific">Candidatus Gottesmanbacteria bacterium RIFCSPHIGHO2_02_FULL_40_13</name>
    <dbReference type="NCBI Taxonomy" id="1798384"/>
    <lineage>
        <taxon>Bacteria</taxon>
        <taxon>Candidatus Gottesmaniibacteriota</taxon>
    </lineage>
</organism>
<dbReference type="GO" id="GO:0008270">
    <property type="term" value="F:zinc ion binding"/>
    <property type="evidence" value="ECO:0007669"/>
    <property type="project" value="InterPro"/>
</dbReference>
<evidence type="ECO:0000256" key="1">
    <source>
        <dbReference type="ARBA" id="ARBA00007894"/>
    </source>
</evidence>
<comment type="subcellular location">
    <subcellularLocation>
        <location evidence="7">Cytoplasm</location>
    </subcellularLocation>
</comment>
<dbReference type="CDD" id="cd00808">
    <property type="entry name" value="GluRS_core"/>
    <property type="match status" value="1"/>
</dbReference>
<keyword evidence="2 7" id="KW-0436">Ligase</keyword>
<dbReference type="GO" id="GO:0005829">
    <property type="term" value="C:cytosol"/>
    <property type="evidence" value="ECO:0007669"/>
    <property type="project" value="TreeGrafter"/>
</dbReference>
<comment type="subunit">
    <text evidence="7">Monomer.</text>
</comment>
<gene>
    <name evidence="7" type="primary">gltX</name>
    <name evidence="10" type="ORF">A3D03_01955</name>
</gene>
<dbReference type="InterPro" id="IPR049940">
    <property type="entry name" value="GluQ/Sye"/>
</dbReference>
<dbReference type="InterPro" id="IPR033910">
    <property type="entry name" value="GluRS_core"/>
</dbReference>
<dbReference type="GO" id="GO:0005524">
    <property type="term" value="F:ATP binding"/>
    <property type="evidence" value="ECO:0007669"/>
    <property type="project" value="UniProtKB-UniRule"/>
</dbReference>
<dbReference type="InterPro" id="IPR020058">
    <property type="entry name" value="Glu/Gln-tRNA-synth_Ib_cat-dom"/>
</dbReference>
<dbReference type="EC" id="6.1.1.17" evidence="7"/>
<evidence type="ECO:0000259" key="9">
    <source>
        <dbReference type="Pfam" id="PF19269"/>
    </source>
</evidence>
<dbReference type="InterPro" id="IPR004527">
    <property type="entry name" value="Glu-tRNA-ligase_bac/mito"/>
</dbReference>
<evidence type="ECO:0000259" key="8">
    <source>
        <dbReference type="Pfam" id="PF00749"/>
    </source>
</evidence>
<dbReference type="FunFam" id="3.40.50.620:FF:000045">
    <property type="entry name" value="Glutamate--tRNA ligase, mitochondrial"/>
    <property type="match status" value="1"/>
</dbReference>
<dbReference type="EMBL" id="MFJN01000009">
    <property type="protein sequence ID" value="OGG22105.1"/>
    <property type="molecule type" value="Genomic_DNA"/>
</dbReference>
<dbReference type="InterPro" id="IPR020751">
    <property type="entry name" value="aa-tRNA-synth_I_codon-bd_sub2"/>
</dbReference>
<dbReference type="SUPFAM" id="SSF52374">
    <property type="entry name" value="Nucleotidylyl transferase"/>
    <property type="match status" value="1"/>
</dbReference>
<dbReference type="InterPro" id="IPR008925">
    <property type="entry name" value="aa_tRNA-synth_I_cd-bd_sf"/>
</dbReference>
<keyword evidence="6 7" id="KW-0030">Aminoacyl-tRNA synthetase</keyword>
<keyword evidence="4 7" id="KW-0067">ATP-binding</keyword>
<feature type="domain" description="Aminoacyl-tRNA synthetase class I anticodon-binding" evidence="9">
    <location>
        <begin position="364"/>
        <end position="479"/>
    </location>
</feature>